<name>A0A0M8MCQ8_9FLAO</name>
<dbReference type="Gene3D" id="3.30.70.100">
    <property type="match status" value="1"/>
</dbReference>
<feature type="domain" description="ABM" evidence="1">
    <location>
        <begin position="3"/>
        <end position="96"/>
    </location>
</feature>
<evidence type="ECO:0000313" key="3">
    <source>
        <dbReference type="Proteomes" id="UP000037755"/>
    </source>
</evidence>
<dbReference type="OrthoDB" id="9806189at2"/>
<dbReference type="GO" id="GO:0004497">
    <property type="term" value="F:monooxygenase activity"/>
    <property type="evidence" value="ECO:0007669"/>
    <property type="project" value="UniProtKB-KW"/>
</dbReference>
<evidence type="ECO:0000259" key="1">
    <source>
        <dbReference type="PROSITE" id="PS51725"/>
    </source>
</evidence>
<dbReference type="InterPro" id="IPR007138">
    <property type="entry name" value="ABM_dom"/>
</dbReference>
<sequence>MERELIVKWIIKEDKTPLVLTLLAEMAAKSQAEPGNLLYAAYQSETSPNEIILHERYASEAALEAHKNSVYYQSIVAEKIIPHLLTRELVFVKKIL</sequence>
<dbReference type="PANTHER" id="PTHR33336:SF3">
    <property type="entry name" value="ABM DOMAIN-CONTAINING PROTEIN"/>
    <property type="match status" value="1"/>
</dbReference>
<dbReference type="InterPro" id="IPR050744">
    <property type="entry name" value="AI-2_Isomerase_LsrG"/>
</dbReference>
<gene>
    <name evidence="2" type="ORF">AM493_16330</name>
</gene>
<dbReference type="SUPFAM" id="SSF54909">
    <property type="entry name" value="Dimeric alpha+beta barrel"/>
    <property type="match status" value="1"/>
</dbReference>
<dbReference type="PANTHER" id="PTHR33336">
    <property type="entry name" value="QUINOL MONOOXYGENASE YGIN-RELATED"/>
    <property type="match status" value="1"/>
</dbReference>
<accession>A0A0M8MCQ8</accession>
<keyword evidence="2" id="KW-0503">Monooxygenase</keyword>
<dbReference type="AlphaFoldDB" id="A0A0M8MCQ8"/>
<protein>
    <submittedName>
        <fullName evidence="2">Antibiotic biosynthesis monooxygenase</fullName>
    </submittedName>
</protein>
<dbReference type="RefSeq" id="WP_054409094.1">
    <property type="nucleotide sequence ID" value="NZ_FOYA01000005.1"/>
</dbReference>
<dbReference type="PATRIC" id="fig|1202724.3.peg.3391"/>
<dbReference type="Pfam" id="PF03992">
    <property type="entry name" value="ABM"/>
    <property type="match status" value="1"/>
</dbReference>
<dbReference type="PROSITE" id="PS51725">
    <property type="entry name" value="ABM"/>
    <property type="match status" value="1"/>
</dbReference>
<evidence type="ECO:0000313" key="2">
    <source>
        <dbReference type="EMBL" id="KOS07435.1"/>
    </source>
</evidence>
<dbReference type="GO" id="GO:0005829">
    <property type="term" value="C:cytosol"/>
    <property type="evidence" value="ECO:0007669"/>
    <property type="project" value="TreeGrafter"/>
</dbReference>
<keyword evidence="2" id="KW-0560">Oxidoreductase</keyword>
<dbReference type="STRING" id="1202724.AM493_16330"/>
<keyword evidence="3" id="KW-1185">Reference proteome</keyword>
<proteinExistence type="predicted"/>
<organism evidence="2 3">
    <name type="scientific">Flavobacterium akiainvivens</name>
    <dbReference type="NCBI Taxonomy" id="1202724"/>
    <lineage>
        <taxon>Bacteria</taxon>
        <taxon>Pseudomonadati</taxon>
        <taxon>Bacteroidota</taxon>
        <taxon>Flavobacteriia</taxon>
        <taxon>Flavobacteriales</taxon>
        <taxon>Flavobacteriaceae</taxon>
        <taxon>Flavobacterium</taxon>
    </lineage>
</organism>
<dbReference type="Proteomes" id="UP000037755">
    <property type="component" value="Unassembled WGS sequence"/>
</dbReference>
<reference evidence="2 3" key="1">
    <citation type="submission" date="2015-08" db="EMBL/GenBank/DDBJ databases">
        <title>Whole genome sequence of Flavobacterium akiainvivens IK-1T, from decaying Wikstroemia oahuensis, an endemic Hawaiian shrub.</title>
        <authorList>
            <person name="Wan X."/>
            <person name="Hou S."/>
            <person name="Saito J."/>
            <person name="Donachie S."/>
        </authorList>
    </citation>
    <scope>NUCLEOTIDE SEQUENCE [LARGE SCALE GENOMIC DNA]</scope>
    <source>
        <strain evidence="2 3">IK-1</strain>
    </source>
</reference>
<comment type="caution">
    <text evidence="2">The sequence shown here is derived from an EMBL/GenBank/DDBJ whole genome shotgun (WGS) entry which is preliminary data.</text>
</comment>
<dbReference type="InterPro" id="IPR011008">
    <property type="entry name" value="Dimeric_a/b-barrel"/>
</dbReference>
<dbReference type="EMBL" id="LIYD01000005">
    <property type="protein sequence ID" value="KOS07435.1"/>
    <property type="molecule type" value="Genomic_DNA"/>
</dbReference>